<dbReference type="PANTHER" id="PTHR23512">
    <property type="entry name" value="MAJOR FACILITATOR SUPERFAMILY DOMAIN-CONTAINING PROTEIN 1"/>
    <property type="match status" value="1"/>
</dbReference>
<evidence type="ECO:0000256" key="17">
    <source>
        <dbReference type="ARBA" id="ARBA00046376"/>
    </source>
</evidence>
<evidence type="ECO:0000256" key="16">
    <source>
        <dbReference type="ARBA" id="ARBA00045709"/>
    </source>
</evidence>
<feature type="compositionally biased region" description="Basic and acidic residues" evidence="18">
    <location>
        <begin position="579"/>
        <end position="727"/>
    </location>
</feature>
<evidence type="ECO:0000256" key="15">
    <source>
        <dbReference type="ARBA" id="ARBA00045018"/>
    </source>
</evidence>
<evidence type="ECO:0000256" key="14">
    <source>
        <dbReference type="ARBA" id="ARBA00044985"/>
    </source>
</evidence>
<evidence type="ECO:0000256" key="12">
    <source>
        <dbReference type="ARBA" id="ARBA00044919"/>
    </source>
</evidence>
<comment type="catalytic activity">
    <reaction evidence="9">
        <text>L-lysyl-L-lysine(out) = L-lysyl-L-lysine(in)</text>
        <dbReference type="Rhea" id="RHEA:79403"/>
        <dbReference type="ChEBI" id="CHEBI:229956"/>
    </reaction>
</comment>
<dbReference type="CDD" id="cd20071">
    <property type="entry name" value="SET_SMYD"/>
    <property type="match status" value="1"/>
</dbReference>
<feature type="compositionally biased region" description="Low complexity" evidence="18">
    <location>
        <begin position="104"/>
        <end position="121"/>
    </location>
</feature>
<feature type="compositionally biased region" description="Gly residues" evidence="18">
    <location>
        <begin position="8"/>
        <end position="20"/>
    </location>
</feature>
<feature type="transmembrane region" description="Helical" evidence="19">
    <location>
        <begin position="1089"/>
        <end position="1109"/>
    </location>
</feature>
<comment type="catalytic activity">
    <reaction evidence="13">
        <text>L-lysyl-glycine(out) = L-lysyl-glycine(in)</text>
        <dbReference type="Rhea" id="RHEA:79407"/>
        <dbReference type="ChEBI" id="CHEBI:191202"/>
    </reaction>
</comment>
<feature type="region of interest" description="Disordered" evidence="18">
    <location>
        <begin position="72"/>
        <end position="155"/>
    </location>
</feature>
<dbReference type="InterPro" id="IPR001214">
    <property type="entry name" value="SET_dom"/>
</dbReference>
<feature type="transmembrane region" description="Helical" evidence="19">
    <location>
        <begin position="1061"/>
        <end position="1082"/>
    </location>
</feature>
<feature type="transmembrane region" description="Helical" evidence="19">
    <location>
        <begin position="1115"/>
        <end position="1141"/>
    </location>
</feature>
<evidence type="ECO:0000256" key="6">
    <source>
        <dbReference type="ARBA" id="ARBA00044893"/>
    </source>
</evidence>
<feature type="transmembrane region" description="Helical" evidence="19">
    <location>
        <begin position="967"/>
        <end position="989"/>
    </location>
</feature>
<evidence type="ECO:0000256" key="4">
    <source>
        <dbReference type="ARBA" id="ARBA00044884"/>
    </source>
</evidence>
<name>A0AA36JLE9_9DINO</name>
<evidence type="ECO:0000256" key="2">
    <source>
        <dbReference type="ARBA" id="ARBA00044878"/>
    </source>
</evidence>
<evidence type="ECO:0000256" key="13">
    <source>
        <dbReference type="ARBA" id="ARBA00044924"/>
    </source>
</evidence>
<dbReference type="Pfam" id="PF07690">
    <property type="entry name" value="MFS_1"/>
    <property type="match status" value="1"/>
</dbReference>
<evidence type="ECO:0000256" key="19">
    <source>
        <dbReference type="SAM" id="Phobius"/>
    </source>
</evidence>
<dbReference type="Gene3D" id="1.20.1250.20">
    <property type="entry name" value="MFS general substrate transporter like domains"/>
    <property type="match status" value="2"/>
</dbReference>
<comment type="catalytic activity">
    <reaction evidence="12">
        <text>L-alanyl-L-lysine(out) = L-alanyl-L-lysine(in)</text>
        <dbReference type="Rhea" id="RHEA:79415"/>
        <dbReference type="ChEBI" id="CHEBI:192470"/>
    </reaction>
</comment>
<feature type="compositionally biased region" description="Basic and acidic residues" evidence="18">
    <location>
        <begin position="367"/>
        <end position="393"/>
    </location>
</feature>
<evidence type="ECO:0000256" key="7">
    <source>
        <dbReference type="ARBA" id="ARBA00044898"/>
    </source>
</evidence>
<dbReference type="InterPro" id="IPR046341">
    <property type="entry name" value="SET_dom_sf"/>
</dbReference>
<feature type="transmembrane region" description="Helical" evidence="19">
    <location>
        <begin position="908"/>
        <end position="928"/>
    </location>
</feature>
<dbReference type="Proteomes" id="UP001178507">
    <property type="component" value="Unassembled WGS sequence"/>
</dbReference>
<comment type="catalytic activity">
    <reaction evidence="2">
        <text>L-histidyl-glycine(out) = L-histidyl-glycine(in)</text>
        <dbReference type="Rhea" id="RHEA:79395"/>
        <dbReference type="ChEBI" id="CHEBI:229957"/>
    </reaction>
</comment>
<evidence type="ECO:0000256" key="1">
    <source>
        <dbReference type="ARBA" id="ARBA00044876"/>
    </source>
</evidence>
<keyword evidence="19" id="KW-1133">Transmembrane helix</keyword>
<keyword evidence="19" id="KW-0472">Membrane</keyword>
<comment type="catalytic activity">
    <reaction evidence="4">
        <text>L-alpha-aminoacyl-L-histidine(out) = L-alpha-aminoacyl-L-histidine(in)</text>
        <dbReference type="Rhea" id="RHEA:79375"/>
        <dbReference type="ChEBI" id="CHEBI:229967"/>
    </reaction>
</comment>
<feature type="domain" description="SET" evidence="20">
    <location>
        <begin position="1270"/>
        <end position="1434"/>
    </location>
</feature>
<reference evidence="21" key="1">
    <citation type="submission" date="2023-08" db="EMBL/GenBank/DDBJ databases">
        <authorList>
            <person name="Chen Y."/>
            <person name="Shah S."/>
            <person name="Dougan E. K."/>
            <person name="Thang M."/>
            <person name="Chan C."/>
        </authorList>
    </citation>
    <scope>NUCLEOTIDE SEQUENCE</scope>
</reference>
<dbReference type="Gene3D" id="2.170.270.10">
    <property type="entry name" value="SET domain"/>
    <property type="match status" value="1"/>
</dbReference>
<evidence type="ECO:0000256" key="3">
    <source>
        <dbReference type="ARBA" id="ARBA00044881"/>
    </source>
</evidence>
<evidence type="ECO:0000313" key="22">
    <source>
        <dbReference type="Proteomes" id="UP001178507"/>
    </source>
</evidence>
<feature type="transmembrane region" description="Helical" evidence="19">
    <location>
        <begin position="879"/>
        <end position="896"/>
    </location>
</feature>
<dbReference type="Pfam" id="PF00856">
    <property type="entry name" value="SET"/>
    <property type="match status" value="1"/>
</dbReference>
<dbReference type="EMBL" id="CAUJNA010003690">
    <property type="protein sequence ID" value="CAJ1407789.1"/>
    <property type="molecule type" value="Genomic_DNA"/>
</dbReference>
<feature type="region of interest" description="Disordered" evidence="18">
    <location>
        <begin position="1"/>
        <end position="20"/>
    </location>
</feature>
<feature type="region of interest" description="Disordered" evidence="18">
    <location>
        <begin position="364"/>
        <end position="746"/>
    </location>
</feature>
<dbReference type="InterPro" id="IPR052187">
    <property type="entry name" value="MFSD1"/>
</dbReference>
<comment type="catalytic activity">
    <reaction evidence="8">
        <text>L-arginyl-L-alpha-amino acid(out) = L-arginyl-L-alpha-amino acid(in)</text>
        <dbReference type="Rhea" id="RHEA:79371"/>
        <dbReference type="ChEBI" id="CHEBI:84315"/>
    </reaction>
</comment>
<evidence type="ECO:0000259" key="20">
    <source>
        <dbReference type="PROSITE" id="PS50280"/>
    </source>
</evidence>
<sequence>MGFRRGGRPGGRGRGLGELGGGARRLAGSGAACRAGCRAPAAGCCTGGGSRGRTACAAGAGRGCNGGIPAALGEGTHGKARSSRLAPGGCRPHALDYAARDPGGRAARCRSGSGPGSSNTPPGGGSSDEGAGAGLRARRHGGGAAPGRRGGPAAAVGAALPAGEQLAIAKDCQQRAEYSAAAASGTAASLSSAEARLAEASQMATTLRQQLVAMTASRSAEAIAISRGVLAVAYVGVAGCLPKNPSALVAAEGVSQRLRAACRQSGKVFEQHLQMVSESSLSGLNWEAIEAQTLAELGAVVLPDASETHSAAQAHVLKVETEANTRAAEIQRLQSELLAHDQRLQDARKAQQVQQGEAAAEISSLRRQLEEERASREEERQKWLDEEARRKETPNGSCHAHAAMNHAESSQNEQRLRQQMQEQDERREREDQAEDERRQREDAARRQQATRRQQQEEETLRQKQEEDERREREEATRRQQQEEDERREREEATRRQQQEEEALRQKQEEGERREREEATRRQQEEEEALRQKQEEDERREREEATRRQQQEEEALQQKQEEDERREREEAARQQQEAEEALRQKQEEDERREREEAATRQQAEEEVLRQKQEEDERREREEAATRQQAEEEVLRQKQEEDERREREEAATRQQAEEEVLRQKQEEDERREREEAATRQQAEEEVLRQKQEEDERREREEAATRQQAEEEVLRQKQEEDERTKREEAATRQNQEDEAGMRRASDLKATSKKGVFDDAKRASAASLFGDDDDDEAWGWQSFADHSAVPAAVNVEHVAKYFVDPRRGSHKYILLALICLFIPGPYFHDGLIQSFKLSICEDMDLSNSEFASLFVVSSLTGVLCAPGSLLIPRLGRTPTAIGASFLAAIGSSITTLGFVWRSLAAMWLGRLLFWLGLNVLLMVQTILVYDLFKGKSLSCAMTTIVCSIRLGGSLSYPLSGPLLHQVGVVESLWMSVALVVGAFLATLVFGYLFQWTATARAVRPMLERASSITGPIEFGLARQISKNVLVFLSGIAAIWGVVFPFEVVGDDMLQREFGYSADNAGFIIALAPMISILSPALAPFLGSSLRQKLWAFGGGLALLAVAFVVIGGFQLPILGVVLVGLGYAAAVSASYSCLPLVIAATGAAENQKKLESLAVGINMAGSGSSMILSNLTIGLIKDHASYRWACLYLSCMAACGVFSVAWVGCKCPEPSNGSESEAAGRECRELEETEVQAPHMHRPCSGGALEIDDEYIPSGASEASYGSYEAPRMVSVEPCRTKGRRLVAQRGFEVGEVVLEEQPVLEMPDDRVLAASGPVQSRCAAAWRYLRQEALAQQILSLDLSQGAAAARAEELQEALQEVSSGEWELAAHCLAVLMSNCFRFKGDRCQVTALFGTISRVNHSCEPNVRMQLEVGLGRLEAVRRIEVQEEILLSYGGWDTAFLARAPQDRQEYLLGNWGFQCRCTRCEKELAG</sequence>
<accession>A0AA36JLE9</accession>
<gene>
    <name evidence="21" type="ORF">EVOR1521_LOCUS29399</name>
</gene>
<evidence type="ECO:0000313" key="21">
    <source>
        <dbReference type="EMBL" id="CAJ1407789.1"/>
    </source>
</evidence>
<evidence type="ECO:0000256" key="5">
    <source>
        <dbReference type="ARBA" id="ARBA00044891"/>
    </source>
</evidence>
<comment type="catalytic activity">
    <reaction evidence="3">
        <text>L-alpha-aminoacyl-L-arginine(out) = L-alpha-aminoacyl-L-arginine(in)</text>
        <dbReference type="Rhea" id="RHEA:79367"/>
        <dbReference type="ChEBI" id="CHEBI:229968"/>
    </reaction>
</comment>
<comment type="caution">
    <text evidence="21">The sequence shown here is derived from an EMBL/GenBank/DDBJ whole genome shotgun (WGS) entry which is preliminary data.</text>
</comment>
<feature type="compositionally biased region" description="Gly residues" evidence="18">
    <location>
        <begin position="122"/>
        <end position="133"/>
    </location>
</feature>
<dbReference type="PROSITE" id="PS50280">
    <property type="entry name" value="SET"/>
    <property type="match status" value="1"/>
</dbReference>
<comment type="catalytic activity">
    <reaction evidence="6">
        <text>L-alpha-aminoacyl-L-lysine(out) = L-alpha-aminoacyl-L-lysine(in)</text>
        <dbReference type="Rhea" id="RHEA:79383"/>
        <dbReference type="ChEBI" id="CHEBI:229966"/>
    </reaction>
</comment>
<feature type="compositionally biased region" description="Basic and acidic residues" evidence="18">
    <location>
        <begin position="453"/>
        <end position="550"/>
    </location>
</feature>
<dbReference type="InterPro" id="IPR036259">
    <property type="entry name" value="MFS_trans_sf"/>
</dbReference>
<evidence type="ECO:0000256" key="10">
    <source>
        <dbReference type="ARBA" id="ARBA00044903"/>
    </source>
</evidence>
<organism evidence="21 22">
    <name type="scientific">Effrenium voratum</name>
    <dbReference type="NCBI Taxonomy" id="2562239"/>
    <lineage>
        <taxon>Eukaryota</taxon>
        <taxon>Sar</taxon>
        <taxon>Alveolata</taxon>
        <taxon>Dinophyceae</taxon>
        <taxon>Suessiales</taxon>
        <taxon>Symbiodiniaceae</taxon>
        <taxon>Effrenium</taxon>
    </lineage>
</organism>
<feature type="compositionally biased region" description="Basic and acidic residues" evidence="18">
    <location>
        <begin position="558"/>
        <end position="571"/>
    </location>
</feature>
<feature type="compositionally biased region" description="Basic and acidic residues" evidence="18">
    <location>
        <begin position="423"/>
        <end position="445"/>
    </location>
</feature>
<evidence type="ECO:0000256" key="8">
    <source>
        <dbReference type="ARBA" id="ARBA00044899"/>
    </source>
</evidence>
<feature type="transmembrane region" description="Helical" evidence="19">
    <location>
        <begin position="1024"/>
        <end position="1041"/>
    </location>
</feature>
<comment type="catalytic activity">
    <reaction evidence="5">
        <text>L-lysyl-L-alpha-amino acid(out) = L-lysyl-L-alpha-amino acid(in)</text>
        <dbReference type="Rhea" id="RHEA:79387"/>
        <dbReference type="ChEBI" id="CHEBI:229965"/>
    </reaction>
</comment>
<comment type="subunit">
    <text evidence="17">Homodimer. Interacts with lysosomal protein GLMP (via lumenal domain); the interaction starts while both proteins are still in the endoplasmic reticulum and is required for stabilization of MFSD1 in lysosomes but has no direct effect on its targeting to lysosomes or transporter activity.</text>
</comment>
<comment type="catalytic activity">
    <reaction evidence="7">
        <text>L-aspartyl-L-lysine(out) = L-aspartyl-L-lysine(in)</text>
        <dbReference type="Rhea" id="RHEA:79411"/>
        <dbReference type="ChEBI" id="CHEBI:229953"/>
    </reaction>
</comment>
<comment type="catalytic activity">
    <reaction evidence="10">
        <text>L-arginyl-glycine(out) = L-arginyl-glycine(in)</text>
        <dbReference type="Rhea" id="RHEA:79391"/>
        <dbReference type="ChEBI" id="CHEBI:229955"/>
    </reaction>
</comment>
<dbReference type="SUPFAM" id="SSF82199">
    <property type="entry name" value="SET domain"/>
    <property type="match status" value="1"/>
</dbReference>
<keyword evidence="22" id="KW-1185">Reference proteome</keyword>
<protein>
    <recommendedName>
        <fullName evidence="14">Lysosomal dipeptide transporter MFSD1</fullName>
    </recommendedName>
    <alternativeName>
        <fullName evidence="15">Major facilitator superfamily domain-containing protein 1</fullName>
    </alternativeName>
</protein>
<proteinExistence type="predicted"/>
<evidence type="ECO:0000256" key="18">
    <source>
        <dbReference type="SAM" id="MobiDB-lite"/>
    </source>
</evidence>
<dbReference type="SUPFAM" id="SSF103473">
    <property type="entry name" value="MFS general substrate transporter"/>
    <property type="match status" value="1"/>
</dbReference>
<comment type="function">
    <text evidence="16">Lysosomal dipeptide uniporter that selectively exports lysine, arginine or histidine-containing dipeptides with a net positive charge from the lysosome lumen into the cytosol. Could play a role in a specific type of protein O-glycosylation indirectly regulating macrophages migration and tissue invasion. Also essential for liver homeostasis.</text>
</comment>
<dbReference type="PANTHER" id="PTHR23512:SF12">
    <property type="entry name" value="TRANSPORTER, PUTATIVE (AFU_ORTHOLOGUE AFUA_4G00260)-RELATED"/>
    <property type="match status" value="1"/>
</dbReference>
<dbReference type="CDD" id="cd06174">
    <property type="entry name" value="MFS"/>
    <property type="match status" value="1"/>
</dbReference>
<dbReference type="GO" id="GO:0022857">
    <property type="term" value="F:transmembrane transporter activity"/>
    <property type="evidence" value="ECO:0007669"/>
    <property type="project" value="InterPro"/>
</dbReference>
<keyword evidence="19" id="KW-0812">Transmembrane</keyword>
<comment type="catalytic activity">
    <reaction evidence="11">
        <text>L-histidyl-L-alpha-amino acid(out) = L-histidyl-L-alpha-amino acid(in)</text>
        <dbReference type="Rhea" id="RHEA:79379"/>
        <dbReference type="ChEBI" id="CHEBI:229964"/>
    </reaction>
</comment>
<feature type="transmembrane region" description="Helical" evidence="19">
    <location>
        <begin position="1182"/>
        <end position="1205"/>
    </location>
</feature>
<comment type="catalytic activity">
    <reaction evidence="1">
        <text>L-lysyl-L-alanine(out) = L-lysyl-L-alanine(in)</text>
        <dbReference type="Rhea" id="RHEA:79399"/>
        <dbReference type="ChEBI" id="CHEBI:229954"/>
    </reaction>
</comment>
<evidence type="ECO:0000256" key="9">
    <source>
        <dbReference type="ARBA" id="ARBA00044900"/>
    </source>
</evidence>
<dbReference type="InterPro" id="IPR011701">
    <property type="entry name" value="MFS"/>
</dbReference>
<evidence type="ECO:0000256" key="11">
    <source>
        <dbReference type="ARBA" id="ARBA00044912"/>
    </source>
</evidence>